<feature type="compositionally biased region" description="Basic and acidic residues" evidence="14">
    <location>
        <begin position="255"/>
        <end position="385"/>
    </location>
</feature>
<dbReference type="Proteomes" id="UP001153709">
    <property type="component" value="Chromosome 6"/>
</dbReference>
<dbReference type="GO" id="GO:0008270">
    <property type="term" value="F:zinc ion binding"/>
    <property type="evidence" value="ECO:0007669"/>
    <property type="project" value="UniProtKB-KW"/>
</dbReference>
<reference evidence="16" key="1">
    <citation type="submission" date="2022-01" db="EMBL/GenBank/DDBJ databases">
        <authorList>
            <person name="King R."/>
        </authorList>
    </citation>
    <scope>NUCLEOTIDE SEQUENCE</scope>
</reference>
<evidence type="ECO:0000256" key="8">
    <source>
        <dbReference type="ARBA" id="ARBA00022833"/>
    </source>
</evidence>
<keyword evidence="6" id="KW-0863">Zinc-finger</keyword>
<evidence type="ECO:0000256" key="10">
    <source>
        <dbReference type="ARBA" id="ARBA00023125"/>
    </source>
</evidence>
<dbReference type="EMBL" id="OU898281">
    <property type="protein sequence ID" value="CAG9835861.1"/>
    <property type="molecule type" value="Genomic_DNA"/>
</dbReference>
<evidence type="ECO:0000256" key="1">
    <source>
        <dbReference type="ARBA" id="ARBA00004123"/>
    </source>
</evidence>
<comment type="similarity">
    <text evidence="2">Belongs to the SNF2/RAD54 helicase family.</text>
</comment>
<evidence type="ECO:0000256" key="3">
    <source>
        <dbReference type="ARBA" id="ARBA00022723"/>
    </source>
</evidence>
<keyword evidence="11" id="KW-0234">DNA repair</keyword>
<dbReference type="AlphaFoldDB" id="A0A9N9T2Z0"/>
<dbReference type="GO" id="GO:0005634">
    <property type="term" value="C:nucleus"/>
    <property type="evidence" value="ECO:0007669"/>
    <property type="project" value="UniProtKB-SubCell"/>
</dbReference>
<evidence type="ECO:0000256" key="6">
    <source>
        <dbReference type="ARBA" id="ARBA00022771"/>
    </source>
</evidence>
<comment type="catalytic activity">
    <reaction evidence="13">
        <text>ATP + H2O = ADP + phosphate + H(+)</text>
        <dbReference type="Rhea" id="RHEA:13065"/>
        <dbReference type="ChEBI" id="CHEBI:15377"/>
        <dbReference type="ChEBI" id="CHEBI:15378"/>
        <dbReference type="ChEBI" id="CHEBI:30616"/>
        <dbReference type="ChEBI" id="CHEBI:43474"/>
        <dbReference type="ChEBI" id="CHEBI:456216"/>
        <dbReference type="EC" id="3.6.4.12"/>
    </reaction>
</comment>
<keyword evidence="3" id="KW-0479">Metal-binding</keyword>
<keyword evidence="12" id="KW-0539">Nucleus</keyword>
<feature type="region of interest" description="Disordered" evidence="14">
    <location>
        <begin position="34"/>
        <end position="438"/>
    </location>
</feature>
<feature type="compositionally biased region" description="Basic and acidic residues" evidence="14">
    <location>
        <begin position="58"/>
        <end position="81"/>
    </location>
</feature>
<keyword evidence="17" id="KW-1185">Reference proteome</keyword>
<feature type="compositionally biased region" description="Low complexity" evidence="14">
    <location>
        <begin position="902"/>
        <end position="912"/>
    </location>
</feature>
<feature type="compositionally biased region" description="Basic and acidic residues" evidence="14">
    <location>
        <begin position="208"/>
        <end position="248"/>
    </location>
</feature>
<feature type="region of interest" description="Disordered" evidence="14">
    <location>
        <begin position="695"/>
        <end position="773"/>
    </location>
</feature>
<evidence type="ECO:0000256" key="5">
    <source>
        <dbReference type="ARBA" id="ARBA00022763"/>
    </source>
</evidence>
<dbReference type="GO" id="GO:0031490">
    <property type="term" value="F:chromatin DNA binding"/>
    <property type="evidence" value="ECO:0007669"/>
    <property type="project" value="TreeGrafter"/>
</dbReference>
<proteinExistence type="inferred from homology"/>
<evidence type="ECO:0000256" key="11">
    <source>
        <dbReference type="ARBA" id="ARBA00023204"/>
    </source>
</evidence>
<dbReference type="CDD" id="cd11726">
    <property type="entry name" value="ADDz_ATRX"/>
    <property type="match status" value="1"/>
</dbReference>
<dbReference type="GO" id="GO:0005524">
    <property type="term" value="F:ATP binding"/>
    <property type="evidence" value="ECO:0007669"/>
    <property type="project" value="UniProtKB-KW"/>
</dbReference>
<feature type="region of interest" description="Disordered" evidence="14">
    <location>
        <begin position="1038"/>
        <end position="1127"/>
    </location>
</feature>
<evidence type="ECO:0000313" key="17">
    <source>
        <dbReference type="Proteomes" id="UP001153709"/>
    </source>
</evidence>
<feature type="compositionally biased region" description="Basic and acidic residues" evidence="14">
    <location>
        <begin position="1101"/>
        <end position="1127"/>
    </location>
</feature>
<dbReference type="GO" id="GO:0003678">
    <property type="term" value="F:DNA helicase activity"/>
    <property type="evidence" value="ECO:0007669"/>
    <property type="project" value="UniProtKB-EC"/>
</dbReference>
<dbReference type="Gene3D" id="3.30.40.10">
    <property type="entry name" value="Zinc/RING finger domain, C3HC4 (zinc finger)"/>
    <property type="match status" value="1"/>
</dbReference>
<dbReference type="SUPFAM" id="SSF57903">
    <property type="entry name" value="FYVE/PHD zinc finger"/>
    <property type="match status" value="1"/>
</dbReference>
<feature type="compositionally biased region" description="Polar residues" evidence="14">
    <location>
        <begin position="753"/>
        <end position="763"/>
    </location>
</feature>
<keyword evidence="10" id="KW-0238">DNA-binding</keyword>
<evidence type="ECO:0000256" key="4">
    <source>
        <dbReference type="ARBA" id="ARBA00022741"/>
    </source>
</evidence>
<keyword evidence="4" id="KW-0547">Nucleotide-binding</keyword>
<dbReference type="GO" id="GO:0005721">
    <property type="term" value="C:pericentric heterochromatin"/>
    <property type="evidence" value="ECO:0007669"/>
    <property type="project" value="TreeGrafter"/>
</dbReference>
<name>A0A9N9T2Z0_DIABA</name>
<feature type="compositionally biased region" description="Polar residues" evidence="14">
    <location>
        <begin position="949"/>
        <end position="965"/>
    </location>
</feature>
<dbReference type="GO" id="GO:0006338">
    <property type="term" value="P:chromatin remodeling"/>
    <property type="evidence" value="ECO:0007669"/>
    <property type="project" value="TreeGrafter"/>
</dbReference>
<comment type="subcellular location">
    <subcellularLocation>
        <location evidence="1">Nucleus</location>
    </subcellularLocation>
</comment>
<dbReference type="OrthoDB" id="6286493at2759"/>
<organism evidence="16 17">
    <name type="scientific">Diabrotica balteata</name>
    <name type="common">Banded cucumber beetle</name>
    <dbReference type="NCBI Taxonomy" id="107213"/>
    <lineage>
        <taxon>Eukaryota</taxon>
        <taxon>Metazoa</taxon>
        <taxon>Ecdysozoa</taxon>
        <taxon>Arthropoda</taxon>
        <taxon>Hexapoda</taxon>
        <taxon>Insecta</taxon>
        <taxon>Pterygota</taxon>
        <taxon>Neoptera</taxon>
        <taxon>Endopterygota</taxon>
        <taxon>Coleoptera</taxon>
        <taxon>Polyphaga</taxon>
        <taxon>Cucujiformia</taxon>
        <taxon>Chrysomeloidea</taxon>
        <taxon>Chrysomelidae</taxon>
        <taxon>Galerucinae</taxon>
        <taxon>Diabroticina</taxon>
        <taxon>Diabroticites</taxon>
        <taxon>Diabrotica</taxon>
    </lineage>
</organism>
<feature type="compositionally biased region" description="Polar residues" evidence="14">
    <location>
        <begin position="404"/>
        <end position="417"/>
    </location>
</feature>
<dbReference type="InterPro" id="IPR025766">
    <property type="entry name" value="ADD"/>
</dbReference>
<evidence type="ECO:0000256" key="9">
    <source>
        <dbReference type="ARBA" id="ARBA00022840"/>
    </source>
</evidence>
<dbReference type="GO" id="GO:0016787">
    <property type="term" value="F:hydrolase activity"/>
    <property type="evidence" value="ECO:0007669"/>
    <property type="project" value="UniProtKB-KW"/>
</dbReference>
<sequence length="1163" mass="129416">MKMEIGRIIYTVVKEMLVNYFTITDTLSNYEQRAEKPVDNTMDVDLTENDGTNSPVEKVSEDGKSTPEPKENANKEIKETDTSVVESESDEDCEEVQEKLLLSPAHSDGGEPLSPVNRDLLDSDGEGEREESDRLDQDVDNDETDKAPATESIQNNDESETESNNATDKDNDRNDKTDIDSKENEENCDSIKKGDEEESSKDDEESSKDDKESGKDEVEDAKTVDRSDNENSSDIIDKTEDAVRKEVADDADEDETKKHIGDIESETMDKTEESKEADVKENEKIEESKEAAVEENKKTVSEEKSKEAAVKEDEKTVSEEESKEAAAGENEKTVADENVEDIEKKDKESKQKDKEKSDAEDTKEDNEKKESGKTNSSEENKISQEDKEEVVQNVEDGDKEASTKTESNSTENESVQNSKDDKNDQKVSEKEGEDDVHLKSLLKETLMKPVEDFRPDDDDIDMDEDFDPSLLMPELSMEVEEAPVITHSDAPAPEPDGSKSPLRLYDPIFSTFVDEITGAEIDFNLTAEELELKSKTFGEKNPVQLTKIHCTACNIHLGSALDGQGNRFVHPLLKVLICKKCYHFYTSGEFEKDEDGSELYCRWCGQGGQVMCCANCEMVFCKKCIRINFDRRKLAEIQKSDDWTCFRCNPSQLINLRVHCAEFMEYVQREMRNASNDANPENFMKVDHCQCCIPQKKKAPEPSPKAETASTRKRKRYVEPDDPDYNPLKDRESPPPSGSSTPTQQKMPALTPKPQTVLNSTVATKPPTLRPMVTPIVRPRMPVTSTGRPQAGYVRVAPGTLRAKAPVVTPVATALRPIRPINAIKHEWFEKTVRAAARVNSNLSYTLTQLNRAQANATSVEALAVVHNKLQEILSSSINSLIQIRKNLRTEFIAGIKNIRFPPTSKPSNTPTSKDDDDVIFVDDSAPKPTTTTATLTTPTLPPGLSLIKRTQATVNRSNSPSTTPVAGPSGVNKTTKTTPSKPSTSTGIQAKGFLRVKSFSALQSVTSECITIPDDPADDADVLPVVEKDPLEMVEVVDDKEEDKSKEVEAKKEVKSKDDDKKGNTEVKSSKEVNSDENVKIKDDKEEEVRRTNGMTNGNKDVKSLKAEKHPASPRSVDSDSERPLKKAKIIIERSSEIDKMAKNSFGVVNGTSDESEKEVEN</sequence>
<evidence type="ECO:0000256" key="7">
    <source>
        <dbReference type="ARBA" id="ARBA00022801"/>
    </source>
</evidence>
<dbReference type="Pfam" id="PF17981">
    <property type="entry name" value="ADD_ATRX"/>
    <property type="match status" value="1"/>
</dbReference>
<feature type="compositionally biased region" description="Low complexity" evidence="14">
    <location>
        <begin position="974"/>
        <end position="987"/>
    </location>
</feature>
<dbReference type="PROSITE" id="PS51533">
    <property type="entry name" value="ADD"/>
    <property type="match status" value="1"/>
</dbReference>
<evidence type="ECO:0000256" key="12">
    <source>
        <dbReference type="ARBA" id="ARBA00023242"/>
    </source>
</evidence>
<dbReference type="GO" id="GO:0031297">
    <property type="term" value="P:replication fork processing"/>
    <property type="evidence" value="ECO:0007669"/>
    <property type="project" value="TreeGrafter"/>
</dbReference>
<keyword evidence="5" id="KW-0227">DNA damage</keyword>
<feature type="compositionally biased region" description="Acidic residues" evidence="14">
    <location>
        <begin position="196"/>
        <end position="207"/>
    </location>
</feature>
<dbReference type="GO" id="GO:0006281">
    <property type="term" value="P:DNA repair"/>
    <property type="evidence" value="ECO:0007669"/>
    <property type="project" value="UniProtKB-KW"/>
</dbReference>
<dbReference type="PANTHER" id="PTHR46357:SF1">
    <property type="entry name" value="TRANSCRIPTIONAL REGULATOR ATRX"/>
    <property type="match status" value="1"/>
</dbReference>
<protein>
    <recommendedName>
        <fullName evidence="15">PHD-type domain-containing protein</fullName>
    </recommendedName>
</protein>
<feature type="domain" description="PHD-type" evidence="15">
    <location>
        <begin position="538"/>
        <end position="676"/>
    </location>
</feature>
<evidence type="ECO:0000256" key="13">
    <source>
        <dbReference type="ARBA" id="ARBA00047995"/>
    </source>
</evidence>
<feature type="compositionally biased region" description="Basic and acidic residues" evidence="14">
    <location>
        <begin position="418"/>
        <end position="438"/>
    </location>
</feature>
<dbReference type="PANTHER" id="PTHR46357">
    <property type="entry name" value="TRANSCRIPTIONAL REGULATOR ATRX"/>
    <property type="match status" value="1"/>
</dbReference>
<dbReference type="InterPro" id="IPR052131">
    <property type="entry name" value="ATRX_domain-containing"/>
</dbReference>
<feature type="compositionally biased region" description="Basic and acidic residues" evidence="14">
    <location>
        <begin position="167"/>
        <end position="195"/>
    </location>
</feature>
<evidence type="ECO:0000256" key="14">
    <source>
        <dbReference type="SAM" id="MobiDB-lite"/>
    </source>
</evidence>
<feature type="compositionally biased region" description="Basic and acidic residues" evidence="14">
    <location>
        <begin position="1043"/>
        <end position="1092"/>
    </location>
</feature>
<keyword evidence="9" id="KW-0067">ATP-binding</keyword>
<evidence type="ECO:0000259" key="15">
    <source>
        <dbReference type="PROSITE" id="PS51533"/>
    </source>
</evidence>
<dbReference type="GO" id="GO:0010468">
    <property type="term" value="P:regulation of gene expression"/>
    <property type="evidence" value="ECO:0007669"/>
    <property type="project" value="UniProtKB-ARBA"/>
</dbReference>
<accession>A0A9N9T2Z0</accession>
<evidence type="ECO:0000256" key="2">
    <source>
        <dbReference type="ARBA" id="ARBA00007025"/>
    </source>
</evidence>
<keyword evidence="8" id="KW-0862">Zinc</keyword>
<keyword evidence="7" id="KW-0378">Hydrolase</keyword>
<dbReference type="InterPro" id="IPR011011">
    <property type="entry name" value="Znf_FYVE_PHD"/>
</dbReference>
<evidence type="ECO:0000313" key="16">
    <source>
        <dbReference type="EMBL" id="CAG9835861.1"/>
    </source>
</evidence>
<dbReference type="InterPro" id="IPR041430">
    <property type="entry name" value="ADD_ATRX"/>
</dbReference>
<dbReference type="InterPro" id="IPR013083">
    <property type="entry name" value="Znf_RING/FYVE/PHD"/>
</dbReference>
<feature type="region of interest" description="Disordered" evidence="14">
    <location>
        <begin position="899"/>
        <end position="988"/>
    </location>
</feature>
<feature type="compositionally biased region" description="Low complexity" evidence="14">
    <location>
        <begin position="922"/>
        <end position="939"/>
    </location>
</feature>
<gene>
    <name evidence="16" type="ORF">DIABBA_LOCUS9022</name>
</gene>